<feature type="domain" description="BAAT/Acyl-CoA thioester hydrolase C-terminal" evidence="4">
    <location>
        <begin position="197"/>
        <end position="410"/>
    </location>
</feature>
<feature type="active site" description="Charge relay system" evidence="2">
    <location>
        <position position="340"/>
    </location>
</feature>
<gene>
    <name evidence="5" type="ORF">BOO71_0010552</name>
</gene>
<dbReference type="SUPFAM" id="SSF53474">
    <property type="entry name" value="alpha/beta-Hydrolases"/>
    <property type="match status" value="1"/>
</dbReference>
<reference evidence="5 6" key="1">
    <citation type="submission" date="2017-01" db="EMBL/GenBank/DDBJ databases">
        <title>Genome Analysis of Deinococcus marmoris KOPRI26562.</title>
        <authorList>
            <person name="Kim J.H."/>
            <person name="Oh H.-M."/>
        </authorList>
    </citation>
    <scope>NUCLEOTIDE SEQUENCE [LARGE SCALE GENOMIC DNA]</scope>
    <source>
        <strain evidence="5 6">KOPRI26562</strain>
    </source>
</reference>
<evidence type="ECO:0000256" key="1">
    <source>
        <dbReference type="ARBA" id="ARBA00006538"/>
    </source>
</evidence>
<name>A0A1U7NVF3_9DEIO</name>
<dbReference type="InterPro" id="IPR029058">
    <property type="entry name" value="AB_hydrolase_fold"/>
</dbReference>
<keyword evidence="5" id="KW-0378">Hydrolase</keyword>
<dbReference type="InterPro" id="IPR006862">
    <property type="entry name" value="Thio_Ohase/aa_AcTrfase"/>
</dbReference>
<dbReference type="Pfam" id="PF08840">
    <property type="entry name" value="BAAT_C"/>
    <property type="match status" value="1"/>
</dbReference>
<dbReference type="Pfam" id="PF04775">
    <property type="entry name" value="Bile_Hydr_Trans"/>
    <property type="match status" value="1"/>
</dbReference>
<comment type="caution">
    <text evidence="5">The sequence shown here is derived from an EMBL/GenBank/DDBJ whole genome shotgun (WGS) entry which is preliminary data.</text>
</comment>
<dbReference type="OrthoDB" id="8922993at2"/>
<organism evidence="5 6">
    <name type="scientific">Deinococcus marmoris</name>
    <dbReference type="NCBI Taxonomy" id="249408"/>
    <lineage>
        <taxon>Bacteria</taxon>
        <taxon>Thermotogati</taxon>
        <taxon>Deinococcota</taxon>
        <taxon>Deinococci</taxon>
        <taxon>Deinococcales</taxon>
        <taxon>Deinococcaceae</taxon>
        <taxon>Deinococcus</taxon>
    </lineage>
</organism>
<dbReference type="GO" id="GO:0006631">
    <property type="term" value="P:fatty acid metabolic process"/>
    <property type="evidence" value="ECO:0007669"/>
    <property type="project" value="TreeGrafter"/>
</dbReference>
<dbReference type="Gene3D" id="3.40.50.1820">
    <property type="entry name" value="alpha/beta hydrolase"/>
    <property type="match status" value="1"/>
</dbReference>
<keyword evidence="6" id="KW-1185">Reference proteome</keyword>
<dbReference type="GO" id="GO:0047617">
    <property type="term" value="F:fatty acyl-CoA hydrolase activity"/>
    <property type="evidence" value="ECO:0007669"/>
    <property type="project" value="TreeGrafter"/>
</dbReference>
<evidence type="ECO:0000313" key="6">
    <source>
        <dbReference type="Proteomes" id="UP000186607"/>
    </source>
</evidence>
<dbReference type="STRING" id="249408.BOO71_0010552"/>
<protein>
    <submittedName>
        <fullName evidence="5">Palmitoyl-CoA hydrolase</fullName>
    </submittedName>
</protein>
<sequence>MPIQLSPHNLATAPFEITASGLPPSGEVQVTAQTVDQHRERWQSAATFMTTPNGSLDLSEQAPLGGSYNNTDPGGLLWSLRPRPNLSPAYFEPPAGGYDVTVSVTLDGALLAQGSTRRLMRRPDLREIPVREQGLVGTLFRPPIDQPLRGACIRLGGSEGGLYDMEGALLASEGFLTLSLAYFGVPDTDLPEQLINIPLEYFQQAIAFVRAQPEVAGQRIGITGASKGGEAALLIAATFPESVGAVAAFSPGGLVFEGIDRTRTFPAGQAMSSWSLDGQPLPYIAYRTDWNALFAGPGPYSMTPAHREAVAAASPQEVLSATIPVERIDGSVLLVSGEQDQVWQATELSRLVENRRQQAGLPVHHLWHPRAGHALSLPGLPTYSSVPWTSVGGDDDANAQLQFKGWQARLETLGAVWV</sequence>
<proteinExistence type="inferred from homology"/>
<comment type="similarity">
    <text evidence="1">Belongs to the C/M/P thioester hydrolase family.</text>
</comment>
<dbReference type="Gene3D" id="2.60.40.2240">
    <property type="entry name" value="Acyl-CoA thioester hydrolase/BAAT N-terminal domain"/>
    <property type="match status" value="1"/>
</dbReference>
<dbReference type="PANTHER" id="PTHR10824">
    <property type="entry name" value="ACYL-COENZYME A THIOESTERASE-RELATED"/>
    <property type="match status" value="1"/>
</dbReference>
<dbReference type="InterPro" id="IPR014940">
    <property type="entry name" value="BAAT_C"/>
</dbReference>
<evidence type="ECO:0000256" key="2">
    <source>
        <dbReference type="PIRSR" id="PIRSR016521-1"/>
    </source>
</evidence>
<dbReference type="PIRSF" id="PIRSF016521">
    <property type="entry name" value="Acyl-CoA_hydro"/>
    <property type="match status" value="1"/>
</dbReference>
<dbReference type="InterPro" id="IPR016662">
    <property type="entry name" value="Acyl-CoA_thioEstase_long-chain"/>
</dbReference>
<dbReference type="PANTHER" id="PTHR10824:SF36">
    <property type="entry name" value="ACYL-COA THIOESTERASE 17-RELATED"/>
    <property type="match status" value="1"/>
</dbReference>
<dbReference type="InterPro" id="IPR042490">
    <property type="entry name" value="Thio_Ohase/BAAT_N"/>
</dbReference>
<dbReference type="RefSeq" id="WP_075834694.1">
    <property type="nucleotide sequence ID" value="NZ_MSTI01000123.1"/>
</dbReference>
<feature type="domain" description="Acyl-CoA thioester hydrolase/bile acid-CoA amino acid N-acetyltransferase" evidence="3">
    <location>
        <begin position="13"/>
        <end position="132"/>
    </location>
</feature>
<accession>A0A1U7NVF3</accession>
<evidence type="ECO:0000259" key="3">
    <source>
        <dbReference type="Pfam" id="PF04775"/>
    </source>
</evidence>
<feature type="active site" description="Charge relay system" evidence="2">
    <location>
        <position position="373"/>
    </location>
</feature>
<dbReference type="AlphaFoldDB" id="A0A1U7NVF3"/>
<feature type="active site" description="Charge relay system" evidence="2">
    <location>
        <position position="226"/>
    </location>
</feature>
<dbReference type="EMBL" id="MSTI01000123">
    <property type="protein sequence ID" value="OLV16895.1"/>
    <property type="molecule type" value="Genomic_DNA"/>
</dbReference>
<dbReference type="Proteomes" id="UP000186607">
    <property type="component" value="Unassembled WGS sequence"/>
</dbReference>
<dbReference type="GO" id="GO:0006637">
    <property type="term" value="P:acyl-CoA metabolic process"/>
    <property type="evidence" value="ECO:0007669"/>
    <property type="project" value="InterPro"/>
</dbReference>
<evidence type="ECO:0000313" key="5">
    <source>
        <dbReference type="EMBL" id="OLV16895.1"/>
    </source>
</evidence>
<evidence type="ECO:0000259" key="4">
    <source>
        <dbReference type="Pfam" id="PF08840"/>
    </source>
</evidence>